<comment type="caution">
    <text evidence="4">The sequence shown here is derived from an EMBL/GenBank/DDBJ whole genome shotgun (WGS) entry which is preliminary data.</text>
</comment>
<sequence>MKKKSKQQKIIELTAAGIMTLSTCSVPLYSNAIVAMATEASTINGSTISKESFLKNFTQLGSALNNYDESTGIQKMTTGSQQAGVVTFNNNIDLQQSFHLDIDINVGTAPAADGIGIAFYTGEKQQIGGTAGNLGIYGIPNAFGWKIDTWQNNESMKSNPFQNPKDIKGENDKGKQVPYGAFVTTNASGIGTIDSTSYQKISNSFLDGQYHKLSINYDGNMGLTVDLDYNGTVYHFSKNLNGIVDQNAELHFNISSSTGGYPTNHSIKFNTMTYTSIADKPAINNVKDSDTSVSGTGTPGNSVTIYDESGKNLGTTTVKEDGTWSIPVDEGTLKAGESLKATQKATGSNRDSEPATSVVSEDKAADKPTINNAKDSDTSVSGTGTPGDSVTVYDESGKKLGTTTVKEDGTWSIPVDEGTLKAGESLKATQKAPGSNRDSEPATSVVSEDKAADKPTINNAKDSDTSVSGTGTPGDSVTVYDESGKKLGTTTVKEDGTWSIPVDEGTLKANEKLSATQKAPGSNRDSEPATSVVSEDKAADKPTINNAKDSDTSVSGTGTPGNSVTVYDESGKKLGTTTVKEDGTWSIPVDEGTLKAGENLKATQKAPGSNRDSEPATSVVSEDKAADKPTINNAKDSDTSLSGTGTPGDSVTVYDESGKKLGITTVKEDGTWSIPVDEGTLKAGESLKATQKAPGSNRDSEPATSVVSEDKAADKPVINNAKDSDTSVSGTGTPGNSVTVYDESGKKLGTTTVKEDGTWSIPVDEGTLKANEKLSATQKAPGSNRDSEPATSVVSEDKAADKPTINNAKDSDTSVSGTGTPGDSVTVYDESGKNLGTTTVKEDGTWSIPVDEGTLKAGENLKATQKAPGSNRDSEPATSVVSEDKAADKPTINNAKDSDTSVSGTGTPGDSVTVYDESGKKLGTTTVKEDGTWSIPVDEGTLKVGETLKATQKAPGSNRDSEPTTSVVSEDKAADKPVINNAKDSDTSVSGTGTPGDSVTVYDESGKKLGTTTVKEDGTWSIPVDEGTLKANEKLSATQKAPGSNRDSEPATSIVSEDKAADKPVINNAKDSDTSVSGTGTPGNSVTVYDESGKKLGTTTVKEDGTWSIPVDEGTLKANEKLSATQKAPGSNRDSEPATSVVSEDKAADKPTINNAKDSDTSVSGTGTPGNSVTVYDESGKKLGTTTVKEDGTWSIPVDEGTLKAGENLKATQKAPGSNRDSEPATSVVSEDKAADKPVINNAKDSDTSVSGTGTPGDSVTVYDESGKKLGITTVKEDGTWSIPVDEGTLKANEKLSATQKAPGSNRDSEPATSVVSEDKAADKPTINNAKDSDTSVSGTGTPGDSVTVYDESGKKLGTTTVKEDGTWSIPVDEGTLKAGESLKATQKAPGSNRDSEPATSVVSEDKAADKPTINNAKDSDTSVSGTGTPGDSVTVYDESGKKLGTTTVKEDGTWSIPVDEGTLKAGENLKATQKAPGSNRDSEPTTSVVSEDKAADKPTINNAKDSDTSVSGTGTPGNSVTVYDESGKKLGTTTVKEDGTWSIPVDEGTLKANEKLSATQKAPGSNRDSEPATSVVRKAPHALSGKENAQTSTKTQGTSQNKTSSSVKKLPQTSEKHSSLINIGLTMLIGALGSLVFRIKRSKK</sequence>
<gene>
    <name evidence="4" type="ORF">CBF30_08880</name>
</gene>
<name>A0A430AHK5_9ENTE</name>
<feature type="domain" description="Bacterial Ig" evidence="3">
    <location>
        <begin position="540"/>
        <end position="620"/>
    </location>
</feature>
<feature type="region of interest" description="Disordered" evidence="1">
    <location>
        <begin position="425"/>
        <end position="483"/>
    </location>
</feature>
<feature type="compositionally biased region" description="Polar residues" evidence="1">
    <location>
        <begin position="891"/>
        <end position="910"/>
    </location>
</feature>
<feature type="region of interest" description="Disordered" evidence="1">
    <location>
        <begin position="1382"/>
        <end position="1440"/>
    </location>
</feature>
<feature type="compositionally biased region" description="Polar residues" evidence="1">
    <location>
        <begin position="543"/>
        <end position="565"/>
    </location>
</feature>
<dbReference type="RefSeq" id="WP_126825376.1">
    <property type="nucleotide sequence ID" value="NZ_JBHLWU010000002.1"/>
</dbReference>
<feature type="region of interest" description="Disordered" evidence="1">
    <location>
        <begin position="774"/>
        <end position="917"/>
    </location>
</feature>
<feature type="region of interest" description="Disordered" evidence="1">
    <location>
        <begin position="288"/>
        <end position="318"/>
    </location>
</feature>
<dbReference type="InterPro" id="IPR041498">
    <property type="entry name" value="Big_6"/>
</dbReference>
<feature type="compositionally biased region" description="Polar residues" evidence="1">
    <location>
        <begin position="630"/>
        <end position="649"/>
    </location>
</feature>
<evidence type="ECO:0000313" key="4">
    <source>
        <dbReference type="EMBL" id="RSU07353.1"/>
    </source>
</evidence>
<feature type="compositionally biased region" description="Polar residues" evidence="1">
    <location>
        <begin position="341"/>
        <end position="359"/>
    </location>
</feature>
<evidence type="ECO:0000256" key="1">
    <source>
        <dbReference type="SAM" id="MobiDB-lite"/>
    </source>
</evidence>
<feature type="domain" description="Bacterial Ig" evidence="3">
    <location>
        <begin position="1497"/>
        <end position="1576"/>
    </location>
</feature>
<feature type="region of interest" description="Disordered" evidence="1">
    <location>
        <begin position="1296"/>
        <end position="1353"/>
    </location>
</feature>
<feature type="domain" description="Bacterial Ig" evidence="3">
    <location>
        <begin position="366"/>
        <end position="446"/>
    </location>
</feature>
<feature type="compositionally biased region" description="Polar residues" evidence="1">
    <location>
        <begin position="1152"/>
        <end position="1174"/>
    </location>
</feature>
<feature type="domain" description="Bacterial Ig" evidence="3">
    <location>
        <begin position="1323"/>
        <end position="1403"/>
    </location>
</feature>
<keyword evidence="5" id="KW-1185">Reference proteome</keyword>
<dbReference type="InterPro" id="IPR013320">
    <property type="entry name" value="ConA-like_dom_sf"/>
</dbReference>
<keyword evidence="2" id="KW-1133">Transmembrane helix</keyword>
<feature type="compositionally biased region" description="Polar residues" evidence="1">
    <location>
        <begin position="1413"/>
        <end position="1432"/>
    </location>
</feature>
<dbReference type="InterPro" id="IPR013783">
    <property type="entry name" value="Ig-like_fold"/>
</dbReference>
<keyword evidence="2" id="KW-0472">Membrane</keyword>
<feature type="region of interest" description="Disordered" evidence="1">
    <location>
        <begin position="583"/>
        <end position="654"/>
    </location>
</feature>
<dbReference type="Gene3D" id="2.60.40.10">
    <property type="entry name" value="Immunoglobulins"/>
    <property type="match status" value="15"/>
</dbReference>
<feature type="compositionally biased region" description="Polar residues" evidence="1">
    <location>
        <begin position="726"/>
        <end position="739"/>
    </location>
</feature>
<protein>
    <recommendedName>
        <fullName evidence="3">Bacterial Ig domain-containing protein</fullName>
    </recommendedName>
</protein>
<feature type="region of interest" description="Disordered" evidence="1">
    <location>
        <begin position="1035"/>
        <end position="1091"/>
    </location>
</feature>
<feature type="region of interest" description="Disordered" evidence="1">
    <location>
        <begin position="1122"/>
        <end position="1179"/>
    </location>
</feature>
<keyword evidence="2" id="KW-0812">Transmembrane</keyword>
<feature type="compositionally biased region" description="Polar residues" evidence="1">
    <location>
        <begin position="987"/>
        <end position="997"/>
    </location>
</feature>
<reference evidence="4 5" key="1">
    <citation type="submission" date="2017-05" db="EMBL/GenBank/DDBJ databases">
        <title>Vagococcus spp. assemblies.</title>
        <authorList>
            <person name="Gulvik C.A."/>
        </authorList>
    </citation>
    <scope>NUCLEOTIDE SEQUENCE [LARGE SCALE GENOMIC DNA]</scope>
    <source>
        <strain evidence="4 5">DSM 24756</strain>
    </source>
</reference>
<organism evidence="4 5">
    <name type="scientific">Vagococcus entomophilus</name>
    <dbReference type="NCBI Taxonomy" id="1160095"/>
    <lineage>
        <taxon>Bacteria</taxon>
        <taxon>Bacillati</taxon>
        <taxon>Bacillota</taxon>
        <taxon>Bacilli</taxon>
        <taxon>Lactobacillales</taxon>
        <taxon>Enterococcaceae</taxon>
        <taxon>Vagococcus</taxon>
    </lineage>
</organism>
<dbReference type="SUPFAM" id="SSF49899">
    <property type="entry name" value="Concanavalin A-like lectins/glucanases"/>
    <property type="match status" value="1"/>
</dbReference>
<feature type="region of interest" description="Disordered" evidence="1">
    <location>
        <begin position="949"/>
        <end position="1004"/>
    </location>
</feature>
<feature type="domain" description="Bacterial Ig" evidence="3">
    <location>
        <begin position="801"/>
        <end position="881"/>
    </location>
</feature>
<dbReference type="Gene3D" id="2.60.120.200">
    <property type="match status" value="1"/>
</dbReference>
<evidence type="ECO:0000256" key="2">
    <source>
        <dbReference type="SAM" id="Phobius"/>
    </source>
</evidence>
<evidence type="ECO:0000313" key="5">
    <source>
        <dbReference type="Proteomes" id="UP000288669"/>
    </source>
</evidence>
<feature type="region of interest" description="Disordered" evidence="1">
    <location>
        <begin position="1192"/>
        <end position="1263"/>
    </location>
</feature>
<feature type="region of interest" description="Disordered" evidence="1">
    <location>
        <begin position="341"/>
        <end position="396"/>
    </location>
</feature>
<feature type="region of interest" description="Disordered" evidence="1">
    <location>
        <begin position="686"/>
        <end position="743"/>
    </location>
</feature>
<feature type="region of interest" description="Disordered" evidence="1">
    <location>
        <begin position="1557"/>
        <end position="1616"/>
    </location>
</feature>
<feature type="domain" description="Bacterial Ig" evidence="3">
    <location>
        <begin position="975"/>
        <end position="1053"/>
    </location>
</feature>
<feature type="compositionally biased region" description="Polar residues" evidence="1">
    <location>
        <begin position="1248"/>
        <end position="1258"/>
    </location>
</feature>
<dbReference type="Pfam" id="PF17936">
    <property type="entry name" value="Big_6"/>
    <property type="match status" value="15"/>
</dbReference>
<accession>A0A430AHK5</accession>
<feature type="compositionally biased region" description="Polar residues" evidence="1">
    <location>
        <begin position="1326"/>
        <end position="1345"/>
    </location>
</feature>
<feature type="domain" description="Bacterial Ig" evidence="3">
    <location>
        <begin position="627"/>
        <end position="707"/>
    </location>
</feature>
<feature type="compositionally biased region" description="Polar residues" evidence="1">
    <location>
        <begin position="369"/>
        <end position="388"/>
    </location>
</feature>
<feature type="domain" description="Bacterial Ig" evidence="3">
    <location>
        <begin position="888"/>
        <end position="968"/>
    </location>
</feature>
<dbReference type="NCBIfam" id="NF033510">
    <property type="entry name" value="Ca_tandemer"/>
    <property type="match status" value="15"/>
</dbReference>
<evidence type="ECO:0000259" key="3">
    <source>
        <dbReference type="Pfam" id="PF17936"/>
    </source>
</evidence>
<feature type="domain" description="Bacterial Ig" evidence="3">
    <location>
        <begin position="1149"/>
        <end position="1229"/>
    </location>
</feature>
<dbReference type="EMBL" id="NGJZ01000002">
    <property type="protein sequence ID" value="RSU07353.1"/>
    <property type="molecule type" value="Genomic_DNA"/>
</dbReference>
<proteinExistence type="predicted"/>
<feature type="compositionally biased region" description="Polar residues" evidence="1">
    <location>
        <begin position="1074"/>
        <end position="1087"/>
    </location>
</feature>
<feature type="transmembrane region" description="Helical" evidence="2">
    <location>
        <begin position="1621"/>
        <end position="1640"/>
    </location>
</feature>
<feature type="domain" description="Bacterial Ig" evidence="3">
    <location>
        <begin position="280"/>
        <end position="359"/>
    </location>
</feature>
<feature type="domain" description="Bacterial Ig" evidence="3">
    <location>
        <begin position="714"/>
        <end position="794"/>
    </location>
</feature>
<feature type="compositionally biased region" description="Polar residues" evidence="1">
    <location>
        <begin position="1500"/>
        <end position="1522"/>
    </location>
</feature>
<feature type="compositionally biased region" description="Polar residues" evidence="1">
    <location>
        <begin position="1588"/>
        <end position="1614"/>
    </location>
</feature>
<feature type="domain" description="Bacterial Ig" evidence="3">
    <location>
        <begin position="1236"/>
        <end position="1316"/>
    </location>
</feature>
<feature type="region of interest" description="Disordered" evidence="1">
    <location>
        <begin position="1453"/>
        <end position="1527"/>
    </location>
</feature>
<feature type="compositionally biased region" description="Polar residues" evidence="1">
    <location>
        <begin position="456"/>
        <end position="475"/>
    </location>
</feature>
<feature type="region of interest" description="Disordered" evidence="1">
    <location>
        <begin position="513"/>
        <end position="570"/>
    </location>
</feature>
<dbReference type="OrthoDB" id="2171275at2"/>
<feature type="domain" description="Bacterial Ig" evidence="3">
    <location>
        <begin position="1062"/>
        <end position="1142"/>
    </location>
</feature>
<dbReference type="Pfam" id="PF18483">
    <property type="entry name" value="Lectin_L-type_dom"/>
    <property type="match status" value="1"/>
</dbReference>
<dbReference type="Proteomes" id="UP000288669">
    <property type="component" value="Unassembled WGS sequence"/>
</dbReference>
<feature type="domain" description="Bacterial Ig" evidence="3">
    <location>
        <begin position="453"/>
        <end position="533"/>
    </location>
</feature>
<feature type="compositionally biased region" description="Polar residues" evidence="1">
    <location>
        <begin position="804"/>
        <end position="823"/>
    </location>
</feature>
<feature type="compositionally biased region" description="Polar residues" evidence="1">
    <location>
        <begin position="291"/>
        <end position="304"/>
    </location>
</feature>
<feature type="domain" description="Bacterial Ig" evidence="3">
    <location>
        <begin position="1410"/>
        <end position="1490"/>
    </location>
</feature>